<comment type="similarity">
    <text evidence="1">Belongs to the LysR transcriptional regulatory family.</text>
</comment>
<evidence type="ECO:0000256" key="1">
    <source>
        <dbReference type="ARBA" id="ARBA00009437"/>
    </source>
</evidence>
<dbReference type="PANTHER" id="PTHR30537:SF31">
    <property type="entry name" value="TRANSCRIPTIONAL REGULATOR, LYSR FAMILY"/>
    <property type="match status" value="1"/>
</dbReference>
<feature type="domain" description="HTH lysR-type" evidence="5">
    <location>
        <begin position="1"/>
        <end position="59"/>
    </location>
</feature>
<dbReference type="InterPro" id="IPR036390">
    <property type="entry name" value="WH_DNA-bd_sf"/>
</dbReference>
<organism evidence="6 8">
    <name type="scientific">Sphingomonas koreensis</name>
    <dbReference type="NCBI Taxonomy" id="93064"/>
    <lineage>
        <taxon>Bacteria</taxon>
        <taxon>Pseudomonadati</taxon>
        <taxon>Pseudomonadota</taxon>
        <taxon>Alphaproteobacteria</taxon>
        <taxon>Sphingomonadales</taxon>
        <taxon>Sphingomonadaceae</taxon>
        <taxon>Sphingomonas</taxon>
    </lineage>
</organism>
<evidence type="ECO:0000313" key="9">
    <source>
        <dbReference type="Proteomes" id="UP000286681"/>
    </source>
</evidence>
<keyword evidence="8" id="KW-1185">Reference proteome</keyword>
<dbReference type="EMBL" id="QQWO01000002">
    <property type="protein sequence ID" value="RSV06955.1"/>
    <property type="molecule type" value="Genomic_DNA"/>
</dbReference>
<dbReference type="Pfam" id="PF03466">
    <property type="entry name" value="LysR_substrate"/>
    <property type="match status" value="1"/>
</dbReference>
<evidence type="ECO:0000313" key="8">
    <source>
        <dbReference type="Proteomes" id="UP000185161"/>
    </source>
</evidence>
<keyword evidence="2" id="KW-0805">Transcription regulation</keyword>
<dbReference type="InterPro" id="IPR058163">
    <property type="entry name" value="LysR-type_TF_proteobact-type"/>
</dbReference>
<dbReference type="SUPFAM" id="SSF53850">
    <property type="entry name" value="Periplasmic binding protein-like II"/>
    <property type="match status" value="1"/>
</dbReference>
<dbReference type="InterPro" id="IPR005119">
    <property type="entry name" value="LysR_subst-bd"/>
</dbReference>
<dbReference type="Proteomes" id="UP000185161">
    <property type="component" value="Chromosome"/>
</dbReference>
<dbReference type="PROSITE" id="PS50931">
    <property type="entry name" value="HTH_LYSR"/>
    <property type="match status" value="1"/>
</dbReference>
<evidence type="ECO:0000313" key="7">
    <source>
        <dbReference type="EMBL" id="RSV06955.1"/>
    </source>
</evidence>
<dbReference type="GO" id="GO:0006351">
    <property type="term" value="P:DNA-templated transcription"/>
    <property type="evidence" value="ECO:0007669"/>
    <property type="project" value="TreeGrafter"/>
</dbReference>
<proteinExistence type="inferred from homology"/>
<evidence type="ECO:0000313" key="6">
    <source>
        <dbReference type="EMBL" id="APR54437.1"/>
    </source>
</evidence>
<keyword evidence="4" id="KW-0804">Transcription</keyword>
<dbReference type="EMBL" id="CP018820">
    <property type="protein sequence ID" value="APR54437.1"/>
    <property type="molecule type" value="Genomic_DNA"/>
</dbReference>
<dbReference type="CDD" id="cd08473">
    <property type="entry name" value="PBP2_CrgA_like_4"/>
    <property type="match status" value="1"/>
</dbReference>
<dbReference type="OrthoDB" id="9786526at2"/>
<dbReference type="FunFam" id="1.10.10.10:FF:000001">
    <property type="entry name" value="LysR family transcriptional regulator"/>
    <property type="match status" value="1"/>
</dbReference>
<protein>
    <submittedName>
        <fullName evidence="6">LysR family transcriptional regulator</fullName>
    </submittedName>
</protein>
<evidence type="ECO:0000259" key="5">
    <source>
        <dbReference type="PROSITE" id="PS50931"/>
    </source>
</evidence>
<evidence type="ECO:0000256" key="4">
    <source>
        <dbReference type="ARBA" id="ARBA00023163"/>
    </source>
</evidence>
<dbReference type="STRING" id="93064.BRX40_20225"/>
<dbReference type="GO" id="GO:0003700">
    <property type="term" value="F:DNA-binding transcription factor activity"/>
    <property type="evidence" value="ECO:0007669"/>
    <property type="project" value="InterPro"/>
</dbReference>
<sequence length="308" mass="33997">MQDLNDLYLFVQAVDHGGFAAAARALGMQKSKLSRRIGLLEERLGVRLIQRSTRRFSVTEIGREYHRHCVAMLIEAEAAQMAIDQSRATPRGIIRLSCPTGLIAFQFGDLFGRFMALHPDVELHVESTNRRVDVIGEGFDLAIRVRPPPLTESELVMRRFDERTIRIVASPDLLRTRSIAVPADLGGLPSLDFGPAGGQHRWRLTHADGSVAEVGHRPRLVTDDMAALRGAAIAGAGAVRLPTLVVWDDLQSGRLATVLPDWRPANEIVHAVFPSRRGLLPSVRALLDFLADECGEQRRRIPETGADC</sequence>
<evidence type="ECO:0000256" key="3">
    <source>
        <dbReference type="ARBA" id="ARBA00023125"/>
    </source>
</evidence>
<gene>
    <name evidence="6" type="ORF">BRX40_20225</name>
    <name evidence="7" type="ORF">CA257_02810</name>
</gene>
<dbReference type="PANTHER" id="PTHR30537">
    <property type="entry name" value="HTH-TYPE TRANSCRIPTIONAL REGULATOR"/>
    <property type="match status" value="1"/>
</dbReference>
<reference evidence="7 9" key="3">
    <citation type="submission" date="2018-07" db="EMBL/GenBank/DDBJ databases">
        <title>Genomic and Epidemiologic Investigation of an Indolent Hospital Outbreak.</title>
        <authorList>
            <person name="Johnson R.C."/>
            <person name="Deming C."/>
            <person name="Conlan S."/>
            <person name="Zellmer C.J."/>
            <person name="Michelin A.V."/>
            <person name="Lee-Lin S."/>
            <person name="Thomas P.J."/>
            <person name="Park M."/>
            <person name="Weingarten R.A."/>
            <person name="Less J."/>
            <person name="Dekker J.P."/>
            <person name="Frank K.M."/>
            <person name="Musser K.A."/>
            <person name="Mcquiston J.R."/>
            <person name="Henderson D.K."/>
            <person name="Lau A.F."/>
            <person name="Palmore T.N."/>
            <person name="Segre J.A."/>
        </authorList>
    </citation>
    <scope>NUCLEOTIDE SEQUENCE [LARGE SCALE GENOMIC DNA]</scope>
    <source>
        <strain evidence="7 9">SK-NIH.Env10_0317</strain>
    </source>
</reference>
<evidence type="ECO:0000256" key="2">
    <source>
        <dbReference type="ARBA" id="ARBA00023015"/>
    </source>
</evidence>
<dbReference type="Proteomes" id="UP000286681">
    <property type="component" value="Unassembled WGS sequence"/>
</dbReference>
<dbReference type="RefSeq" id="WP_075152802.1">
    <property type="nucleotide sequence ID" value="NZ_CP018820.1"/>
</dbReference>
<dbReference type="AlphaFoldDB" id="A0A1L6JF55"/>
<reference evidence="6" key="1">
    <citation type="submission" date="2016-12" db="EMBL/GenBank/DDBJ databases">
        <title>Whole genome sequencing of Sphingomonas koreensis.</title>
        <authorList>
            <person name="Conlan S."/>
            <person name="Thomas P.J."/>
            <person name="Mullikin J."/>
            <person name="Palmore T.N."/>
            <person name="Frank K.M."/>
            <person name="Segre J.A."/>
        </authorList>
    </citation>
    <scope>NUCLEOTIDE SEQUENCE</scope>
    <source>
        <strain evidence="6">ABOJV</strain>
    </source>
</reference>
<dbReference type="Gene3D" id="1.10.10.10">
    <property type="entry name" value="Winged helix-like DNA-binding domain superfamily/Winged helix DNA-binding domain"/>
    <property type="match status" value="1"/>
</dbReference>
<dbReference type="Gene3D" id="3.40.190.290">
    <property type="match status" value="1"/>
</dbReference>
<accession>A0A1L6JF55</accession>
<keyword evidence="3" id="KW-0238">DNA-binding</keyword>
<dbReference type="GO" id="GO:0043565">
    <property type="term" value="F:sequence-specific DNA binding"/>
    <property type="evidence" value="ECO:0007669"/>
    <property type="project" value="TreeGrafter"/>
</dbReference>
<dbReference type="SUPFAM" id="SSF46785">
    <property type="entry name" value="Winged helix' DNA-binding domain"/>
    <property type="match status" value="1"/>
</dbReference>
<reference evidence="8" key="2">
    <citation type="submission" date="2016-12" db="EMBL/GenBank/DDBJ databases">
        <title>Whole genome sequencing of Sphingomonas sp. ABOJV.</title>
        <authorList>
            <person name="Conlan S."/>
            <person name="Thomas P.J."/>
            <person name="Mullikin J."/>
            <person name="Palmore T.N."/>
            <person name="Frank K.M."/>
            <person name="Segre J.A."/>
        </authorList>
    </citation>
    <scope>NUCLEOTIDE SEQUENCE [LARGE SCALE GENOMIC DNA]</scope>
    <source>
        <strain evidence="8">ABOJV</strain>
    </source>
</reference>
<dbReference type="InterPro" id="IPR036388">
    <property type="entry name" value="WH-like_DNA-bd_sf"/>
</dbReference>
<name>A0A1L6JF55_9SPHN</name>
<dbReference type="GeneID" id="44134894"/>
<dbReference type="InterPro" id="IPR000847">
    <property type="entry name" value="LysR_HTH_N"/>
</dbReference>
<dbReference type="KEGG" id="skr:BRX40_20225"/>
<dbReference type="Pfam" id="PF00126">
    <property type="entry name" value="HTH_1"/>
    <property type="match status" value="1"/>
</dbReference>